<dbReference type="Pfam" id="PF12697">
    <property type="entry name" value="Abhydrolase_6"/>
    <property type="match status" value="1"/>
</dbReference>
<gene>
    <name evidence="2" type="ORF">GCM10009765_14830</name>
</gene>
<evidence type="ECO:0000259" key="1">
    <source>
        <dbReference type="Pfam" id="PF12697"/>
    </source>
</evidence>
<reference evidence="2 3" key="1">
    <citation type="journal article" date="2019" name="Int. J. Syst. Evol. Microbiol.">
        <title>The Global Catalogue of Microorganisms (GCM) 10K type strain sequencing project: providing services to taxonomists for standard genome sequencing and annotation.</title>
        <authorList>
            <consortium name="The Broad Institute Genomics Platform"/>
            <consortium name="The Broad Institute Genome Sequencing Center for Infectious Disease"/>
            <person name="Wu L."/>
            <person name="Ma J."/>
        </authorList>
    </citation>
    <scope>NUCLEOTIDE SEQUENCE [LARGE SCALE GENOMIC DNA]</scope>
    <source>
        <strain evidence="2 3">JCM 14718</strain>
    </source>
</reference>
<proteinExistence type="predicted"/>
<organism evidence="2 3">
    <name type="scientific">Fodinicola feengrottensis</name>
    <dbReference type="NCBI Taxonomy" id="435914"/>
    <lineage>
        <taxon>Bacteria</taxon>
        <taxon>Bacillati</taxon>
        <taxon>Actinomycetota</taxon>
        <taxon>Actinomycetes</taxon>
        <taxon>Mycobacteriales</taxon>
        <taxon>Fodinicola</taxon>
    </lineage>
</organism>
<dbReference type="SUPFAM" id="SSF53474">
    <property type="entry name" value="alpha/beta-Hydrolases"/>
    <property type="match status" value="1"/>
</dbReference>
<dbReference type="Gene3D" id="3.40.50.1820">
    <property type="entry name" value="alpha/beta hydrolase"/>
    <property type="match status" value="1"/>
</dbReference>
<comment type="caution">
    <text evidence="2">The sequence shown here is derived from an EMBL/GenBank/DDBJ whole genome shotgun (WGS) entry which is preliminary data.</text>
</comment>
<sequence length="293" mass="31007">MLARRHGVSLRVCGQGPPVVVIPGMEGSGESCLDVVLPVVRTGIRVPVEAPGGLGGAFAGTPGRSPDAETGASGGRVILVDYSAERHRLLGQLVGTIAGLLRQVLPPDEPVVWWGQSFGNLLIALVRQRLDLAPGRAVLVSPFTGLPAVRVRIGHVAMALTPSSVYASTARPTGRLLFGPDPDDAGGPFFGALAAMHPLTVRRRMGWLAGQDFASAFLALRDPLGVWLGDRDRLVDLPRQLAFFSALARRPGDRLTVVGGCGHVVLPLQAMESVRTGVRDWLNLNPPSDARQQ</sequence>
<name>A0ABN2G6Z4_9ACTN</name>
<evidence type="ECO:0000313" key="2">
    <source>
        <dbReference type="EMBL" id="GAA1666373.1"/>
    </source>
</evidence>
<keyword evidence="3" id="KW-1185">Reference proteome</keyword>
<protein>
    <recommendedName>
        <fullName evidence="1">AB hydrolase-1 domain-containing protein</fullName>
    </recommendedName>
</protein>
<feature type="domain" description="AB hydrolase-1" evidence="1">
    <location>
        <begin position="89"/>
        <end position="268"/>
    </location>
</feature>
<dbReference type="Proteomes" id="UP001500618">
    <property type="component" value="Unassembled WGS sequence"/>
</dbReference>
<accession>A0ABN2G6Z4</accession>
<dbReference type="InterPro" id="IPR000073">
    <property type="entry name" value="AB_hydrolase_1"/>
</dbReference>
<dbReference type="EMBL" id="BAAANY010000005">
    <property type="protein sequence ID" value="GAA1666373.1"/>
    <property type="molecule type" value="Genomic_DNA"/>
</dbReference>
<dbReference type="InterPro" id="IPR029058">
    <property type="entry name" value="AB_hydrolase_fold"/>
</dbReference>
<evidence type="ECO:0000313" key="3">
    <source>
        <dbReference type="Proteomes" id="UP001500618"/>
    </source>
</evidence>